<keyword evidence="4 6" id="KW-1133">Transmembrane helix</keyword>
<evidence type="ECO:0000256" key="4">
    <source>
        <dbReference type="ARBA" id="ARBA00022989"/>
    </source>
</evidence>
<dbReference type="GO" id="GO:0016020">
    <property type="term" value="C:membrane"/>
    <property type="evidence" value="ECO:0007669"/>
    <property type="project" value="UniProtKB-SubCell"/>
</dbReference>
<feature type="transmembrane region" description="Helical" evidence="6">
    <location>
        <begin position="12"/>
        <end position="30"/>
    </location>
</feature>
<dbReference type="Pfam" id="PF04117">
    <property type="entry name" value="Mpv17_PMP22"/>
    <property type="match status" value="1"/>
</dbReference>
<dbReference type="Proteomes" id="UP001627154">
    <property type="component" value="Unassembled WGS sequence"/>
</dbReference>
<comment type="caution">
    <text evidence="7">The sequence shown here is derived from an EMBL/GenBank/DDBJ whole genome shotgun (WGS) entry which is preliminary data.</text>
</comment>
<dbReference type="PANTHER" id="PTHR11266:SF81">
    <property type="entry name" value="GH12661P-RELATED"/>
    <property type="match status" value="1"/>
</dbReference>
<gene>
    <name evidence="7" type="ORF">TKK_005639</name>
</gene>
<keyword evidence="8" id="KW-1185">Reference proteome</keyword>
<keyword evidence="3 6" id="KW-0812">Transmembrane</keyword>
<dbReference type="EMBL" id="JBJJXI010000049">
    <property type="protein sequence ID" value="KAL3400983.1"/>
    <property type="molecule type" value="Genomic_DNA"/>
</dbReference>
<evidence type="ECO:0000313" key="8">
    <source>
        <dbReference type="Proteomes" id="UP001627154"/>
    </source>
</evidence>
<dbReference type="InterPro" id="IPR007248">
    <property type="entry name" value="Mpv17_PMP22"/>
</dbReference>
<evidence type="ECO:0000256" key="2">
    <source>
        <dbReference type="ARBA" id="ARBA00006824"/>
    </source>
</evidence>
<proteinExistence type="inferred from homology"/>
<evidence type="ECO:0000256" key="1">
    <source>
        <dbReference type="ARBA" id="ARBA00004141"/>
    </source>
</evidence>
<evidence type="ECO:0000256" key="3">
    <source>
        <dbReference type="ARBA" id="ARBA00022692"/>
    </source>
</evidence>
<feature type="transmembrane region" description="Helical" evidence="6">
    <location>
        <begin position="137"/>
        <end position="158"/>
    </location>
</feature>
<evidence type="ECO:0000256" key="6">
    <source>
        <dbReference type="RuleBase" id="RU363053"/>
    </source>
</evidence>
<sequence length="225" mass="25909">MGVKSKIFGKYLLITNTLSCGVMMAAGDIFQQRSNFLKKHMANQIDQQPVNDQTTAISMMNCSNQKNNNDPERLELLVRVVDENEVDSKTSNNFDFVRCRNMTAVGLLQGPFHHYFYAFLEKTLPGKSTVSIFKKTLVDQTIASPTCLGIFFFGLGLMEQKNLNDINGEVKLKLLDTWKVDCMFWPPTQFINFLFVPIQYRVIYINLMTMIYDVFLSYMKYDAHS</sequence>
<protein>
    <recommendedName>
        <fullName evidence="9">Mpv17-like protein 2</fullName>
    </recommendedName>
</protein>
<evidence type="ECO:0008006" key="9">
    <source>
        <dbReference type="Google" id="ProtNLM"/>
    </source>
</evidence>
<feature type="transmembrane region" description="Helical" evidence="6">
    <location>
        <begin position="198"/>
        <end position="219"/>
    </location>
</feature>
<keyword evidence="5 6" id="KW-0472">Membrane</keyword>
<comment type="similarity">
    <text evidence="2 6">Belongs to the peroxisomal membrane protein PXMP2/4 family.</text>
</comment>
<evidence type="ECO:0000256" key="5">
    <source>
        <dbReference type="ARBA" id="ARBA00023136"/>
    </source>
</evidence>
<dbReference type="AlphaFoldDB" id="A0ABD2X7U4"/>
<organism evidence="7 8">
    <name type="scientific">Trichogramma kaykai</name>
    <dbReference type="NCBI Taxonomy" id="54128"/>
    <lineage>
        <taxon>Eukaryota</taxon>
        <taxon>Metazoa</taxon>
        <taxon>Ecdysozoa</taxon>
        <taxon>Arthropoda</taxon>
        <taxon>Hexapoda</taxon>
        <taxon>Insecta</taxon>
        <taxon>Pterygota</taxon>
        <taxon>Neoptera</taxon>
        <taxon>Endopterygota</taxon>
        <taxon>Hymenoptera</taxon>
        <taxon>Apocrita</taxon>
        <taxon>Proctotrupomorpha</taxon>
        <taxon>Chalcidoidea</taxon>
        <taxon>Trichogrammatidae</taxon>
        <taxon>Trichogramma</taxon>
    </lineage>
</organism>
<dbReference type="PANTHER" id="PTHR11266">
    <property type="entry name" value="PEROXISOMAL MEMBRANE PROTEIN 2, PXMP2 MPV17"/>
    <property type="match status" value="1"/>
</dbReference>
<accession>A0ABD2X7U4</accession>
<evidence type="ECO:0000313" key="7">
    <source>
        <dbReference type="EMBL" id="KAL3400983.1"/>
    </source>
</evidence>
<name>A0ABD2X7U4_9HYME</name>
<comment type="subcellular location">
    <subcellularLocation>
        <location evidence="1">Membrane</location>
        <topology evidence="1">Multi-pass membrane protein</topology>
    </subcellularLocation>
</comment>
<reference evidence="7 8" key="1">
    <citation type="journal article" date="2024" name="bioRxiv">
        <title>A reference genome for Trichogramma kaykai: A tiny desert-dwelling parasitoid wasp with competing sex-ratio distorters.</title>
        <authorList>
            <person name="Culotta J."/>
            <person name="Lindsey A.R."/>
        </authorList>
    </citation>
    <scope>NUCLEOTIDE SEQUENCE [LARGE SCALE GENOMIC DNA]</scope>
    <source>
        <strain evidence="7 8">KSX58</strain>
    </source>
</reference>